<organism evidence="2 3">
    <name type="scientific">Inquilinus limosus</name>
    <dbReference type="NCBI Taxonomy" id="171674"/>
    <lineage>
        <taxon>Bacteria</taxon>
        <taxon>Pseudomonadati</taxon>
        <taxon>Pseudomonadota</taxon>
        <taxon>Alphaproteobacteria</taxon>
        <taxon>Rhodospirillales</taxon>
        <taxon>Rhodospirillaceae</taxon>
        <taxon>Inquilinus</taxon>
    </lineage>
</organism>
<dbReference type="CDD" id="cd00761">
    <property type="entry name" value="Glyco_tranf_GTA_type"/>
    <property type="match status" value="1"/>
</dbReference>
<dbReference type="Gene3D" id="3.90.550.10">
    <property type="entry name" value="Spore Coat Polysaccharide Biosynthesis Protein SpsA, Chain A"/>
    <property type="match status" value="1"/>
</dbReference>
<dbReference type="PANTHER" id="PTHR43685:SF2">
    <property type="entry name" value="GLYCOSYLTRANSFERASE 2-LIKE DOMAIN-CONTAINING PROTEIN"/>
    <property type="match status" value="1"/>
</dbReference>
<evidence type="ECO:0000313" key="2">
    <source>
        <dbReference type="EMBL" id="MBW8726199.1"/>
    </source>
</evidence>
<accession>A0A952FQ24</accession>
<feature type="domain" description="Glycosyltransferase 2-like" evidence="1">
    <location>
        <begin position="9"/>
        <end position="130"/>
    </location>
</feature>
<evidence type="ECO:0000259" key="1">
    <source>
        <dbReference type="Pfam" id="PF00535"/>
    </source>
</evidence>
<gene>
    <name evidence="2" type="ORF">JF625_13715</name>
</gene>
<evidence type="ECO:0000313" key="3">
    <source>
        <dbReference type="Proteomes" id="UP000700706"/>
    </source>
</evidence>
<proteinExistence type="predicted"/>
<dbReference type="EMBL" id="JAEKLZ010000202">
    <property type="protein sequence ID" value="MBW8726199.1"/>
    <property type="molecule type" value="Genomic_DNA"/>
</dbReference>
<dbReference type="AlphaFoldDB" id="A0A952FQ24"/>
<reference evidence="2" key="1">
    <citation type="submission" date="2020-06" db="EMBL/GenBank/DDBJ databases">
        <title>Stable isotope informed genome-resolved metagenomics uncovers potential trophic interactions in rhizosphere soil.</title>
        <authorList>
            <person name="Starr E.P."/>
            <person name="Shi S."/>
            <person name="Blazewicz S.J."/>
            <person name="Koch B.J."/>
            <person name="Probst A.J."/>
            <person name="Hungate B.A."/>
            <person name="Pett-Ridge J."/>
            <person name="Firestone M.K."/>
            <person name="Banfield J.F."/>
        </authorList>
    </citation>
    <scope>NUCLEOTIDE SEQUENCE</scope>
    <source>
        <strain evidence="2">YM_69_17</strain>
    </source>
</reference>
<dbReference type="InterPro" id="IPR050834">
    <property type="entry name" value="Glycosyltransf_2"/>
</dbReference>
<dbReference type="InterPro" id="IPR029044">
    <property type="entry name" value="Nucleotide-diphossugar_trans"/>
</dbReference>
<dbReference type="InterPro" id="IPR001173">
    <property type="entry name" value="Glyco_trans_2-like"/>
</dbReference>
<dbReference type="Proteomes" id="UP000700706">
    <property type="component" value="Unassembled WGS sequence"/>
</dbReference>
<sequence length="332" mass="37372">MPNQPPRLSVVIPAYNVEKYVKVAVDSVIGQSSPADEIVIVDDGSTDRTGEIVEELYGGLPHIRIIHTKNGGLGTARNIGTAAATGDFIYHFDSDDILADGLFADFRATLAAHPDLDLFCFSARSFLDGDMQGRSRALTQYRQRTEGLFASGEDFLNFQVGRNNYRPTSWLHIHRRAVSDRHHLEFLPSMHEDEEHTPRLFIRCGRTFVRDKEYFLRRVRAHSLMTSRKSEWNVNGYYRTAQSLEALLQAEGLKPETYRSLRKLVVRVQGNAMIAIRGDGLTLTDPALQQFQADIQRGALTNAKLFLLTFCYSGFLAAKTVKDALRPARPAR</sequence>
<dbReference type="PANTHER" id="PTHR43685">
    <property type="entry name" value="GLYCOSYLTRANSFERASE"/>
    <property type="match status" value="1"/>
</dbReference>
<name>A0A952FQ24_9PROT</name>
<dbReference type="Pfam" id="PF00535">
    <property type="entry name" value="Glycos_transf_2"/>
    <property type="match status" value="1"/>
</dbReference>
<dbReference type="SUPFAM" id="SSF53448">
    <property type="entry name" value="Nucleotide-diphospho-sugar transferases"/>
    <property type="match status" value="1"/>
</dbReference>
<comment type="caution">
    <text evidence="2">The sequence shown here is derived from an EMBL/GenBank/DDBJ whole genome shotgun (WGS) entry which is preliminary data.</text>
</comment>
<protein>
    <submittedName>
        <fullName evidence="2">Glycosyltransferase</fullName>
    </submittedName>
</protein>